<dbReference type="RefSeq" id="WP_216322826.1">
    <property type="nucleotide sequence ID" value="NZ_JAHKRT010000003.1"/>
</dbReference>
<keyword evidence="2" id="KW-1185">Reference proteome</keyword>
<comment type="caution">
    <text evidence="1">The sequence shown here is derived from an EMBL/GenBank/DDBJ whole genome shotgun (WGS) entry which is preliminary data.</text>
</comment>
<gene>
    <name evidence="1" type="ORF">KOF26_07955</name>
</gene>
<organism evidence="1 2">
    <name type="scientific">Sphingomonas quercus</name>
    <dbReference type="NCBI Taxonomy" id="2842451"/>
    <lineage>
        <taxon>Bacteria</taxon>
        <taxon>Pseudomonadati</taxon>
        <taxon>Pseudomonadota</taxon>
        <taxon>Alphaproteobacteria</taxon>
        <taxon>Sphingomonadales</taxon>
        <taxon>Sphingomonadaceae</taxon>
        <taxon>Sphingomonas</taxon>
    </lineage>
</organism>
<dbReference type="Proteomes" id="UP000776276">
    <property type="component" value="Unassembled WGS sequence"/>
</dbReference>
<evidence type="ECO:0000313" key="1">
    <source>
        <dbReference type="EMBL" id="MBU3077798.1"/>
    </source>
</evidence>
<dbReference type="EMBL" id="JAHKRT010000003">
    <property type="protein sequence ID" value="MBU3077798.1"/>
    <property type="molecule type" value="Genomic_DNA"/>
</dbReference>
<protein>
    <submittedName>
        <fullName evidence="1">Polyhydroxyalkanoic acid system family protein</fullName>
    </submittedName>
</protein>
<sequence>MSGPIHVDIPHQLGKEGARARLSANAHKLARHVPGGMAEVTTGWEGDRMTITVAAMGQTVTAYADVREDVVHAEIMLPFLLSMFEAPIAAAIRSEGPKLLT</sequence>
<evidence type="ECO:0000313" key="2">
    <source>
        <dbReference type="Proteomes" id="UP000776276"/>
    </source>
</evidence>
<proteinExistence type="predicted"/>
<dbReference type="InterPro" id="IPR013433">
    <property type="entry name" value="PHA_gran_rgn"/>
</dbReference>
<reference evidence="1 2" key="1">
    <citation type="submission" date="2021-06" db="EMBL/GenBank/DDBJ databases">
        <title>Sphingomonas sp. XMGL2, whole genome shotgun sequencing project.</title>
        <authorList>
            <person name="Zhao G."/>
            <person name="Shen L."/>
        </authorList>
    </citation>
    <scope>NUCLEOTIDE SEQUENCE [LARGE SCALE GENOMIC DNA]</scope>
    <source>
        <strain evidence="1 2">XMGL2</strain>
    </source>
</reference>
<name>A0ABS6BHM4_9SPHN</name>
<dbReference type="Pfam" id="PF09650">
    <property type="entry name" value="PHA_gran_rgn"/>
    <property type="match status" value="1"/>
</dbReference>
<accession>A0ABS6BHM4</accession>